<dbReference type="STRING" id="554055.A0A2P6V7E7"/>
<reference evidence="2 3" key="1">
    <citation type="journal article" date="2018" name="Plant J.">
        <title>Genome sequences of Chlorella sorokiniana UTEX 1602 and Micractinium conductrix SAG 241.80: implications to maltose excretion by a green alga.</title>
        <authorList>
            <person name="Arriola M.B."/>
            <person name="Velmurugan N."/>
            <person name="Zhang Y."/>
            <person name="Plunkett M.H."/>
            <person name="Hondzo H."/>
            <person name="Barney B.M."/>
        </authorList>
    </citation>
    <scope>NUCLEOTIDE SEQUENCE [LARGE SCALE GENOMIC DNA]</scope>
    <source>
        <strain evidence="2 3">SAG 241.80</strain>
    </source>
</reference>
<dbReference type="PANTHER" id="PTHR33219">
    <property type="entry name" value="YLMG HOMOLOG PROTEIN 2, CHLOROPLASTIC"/>
    <property type="match status" value="1"/>
</dbReference>
<dbReference type="Proteomes" id="UP000239649">
    <property type="component" value="Unassembled WGS sequence"/>
</dbReference>
<dbReference type="EMBL" id="LHPF02000022">
    <property type="protein sequence ID" value="PSC70007.1"/>
    <property type="molecule type" value="Genomic_DNA"/>
</dbReference>
<name>A0A2P6V7E7_9CHLO</name>
<keyword evidence="1" id="KW-1133">Transmembrane helix</keyword>
<comment type="caution">
    <text evidence="2">The sequence shown here is derived from an EMBL/GenBank/DDBJ whole genome shotgun (WGS) entry which is preliminary data.</text>
</comment>
<keyword evidence="1" id="KW-0812">Transmembrane</keyword>
<dbReference type="InterPro" id="IPR003425">
    <property type="entry name" value="CCB3/YggT"/>
</dbReference>
<dbReference type="GO" id="GO:0016020">
    <property type="term" value="C:membrane"/>
    <property type="evidence" value="ECO:0007669"/>
    <property type="project" value="InterPro"/>
</dbReference>
<gene>
    <name evidence="2" type="ORF">C2E20_6436</name>
</gene>
<feature type="transmembrane region" description="Helical" evidence="1">
    <location>
        <begin position="156"/>
        <end position="183"/>
    </location>
</feature>
<dbReference type="Pfam" id="PF02325">
    <property type="entry name" value="CCB3_YggT"/>
    <property type="match status" value="1"/>
</dbReference>
<protein>
    <submittedName>
        <fullName evidence="2">Fanciful K+ uptake-b family transporter</fullName>
    </submittedName>
</protein>
<evidence type="ECO:0000313" key="2">
    <source>
        <dbReference type="EMBL" id="PSC70007.1"/>
    </source>
</evidence>
<evidence type="ECO:0000313" key="3">
    <source>
        <dbReference type="Proteomes" id="UP000239649"/>
    </source>
</evidence>
<dbReference type="PANTHER" id="PTHR33219:SF14">
    <property type="entry name" value="PROTEIN COFACTOR ASSEMBLY OF COMPLEX C SUBUNIT B CCB3, CHLOROPLASTIC-RELATED"/>
    <property type="match status" value="1"/>
</dbReference>
<accession>A0A2P6V7E7</accession>
<sequence>MQSPATLQLQSRRAMPLVRCSGATAAGGAAPQPPSLPLLRLTALAAGAVAAARRSLAAASADAARAAAEQDINGQIRQSVKQMRMLALVAPFAAVSGSTDTFMIITRAVASFIKLYLLLLFVRVLLSWFPTFEWWEQQPFSALRQVTDPYLKLFSGLVPPLLGSIDLTPLLGFFILQFLAGALDVADDESKYW</sequence>
<dbReference type="OrthoDB" id="2066at2759"/>
<organism evidence="2 3">
    <name type="scientific">Micractinium conductrix</name>
    <dbReference type="NCBI Taxonomy" id="554055"/>
    <lineage>
        <taxon>Eukaryota</taxon>
        <taxon>Viridiplantae</taxon>
        <taxon>Chlorophyta</taxon>
        <taxon>core chlorophytes</taxon>
        <taxon>Trebouxiophyceae</taxon>
        <taxon>Chlorellales</taxon>
        <taxon>Chlorellaceae</taxon>
        <taxon>Chlorella clade</taxon>
        <taxon>Micractinium</taxon>
    </lineage>
</organism>
<keyword evidence="3" id="KW-1185">Reference proteome</keyword>
<feature type="transmembrane region" description="Helical" evidence="1">
    <location>
        <begin position="115"/>
        <end position="135"/>
    </location>
</feature>
<keyword evidence="1" id="KW-0472">Membrane</keyword>
<dbReference type="AlphaFoldDB" id="A0A2P6V7E7"/>
<evidence type="ECO:0000256" key="1">
    <source>
        <dbReference type="SAM" id="Phobius"/>
    </source>
</evidence>
<proteinExistence type="predicted"/>